<dbReference type="PROSITE" id="PS50177">
    <property type="entry name" value="NTF2_DOMAIN"/>
    <property type="match status" value="1"/>
</dbReference>
<dbReference type="InterPro" id="IPR002075">
    <property type="entry name" value="NTF2_dom"/>
</dbReference>
<dbReference type="WBParaSite" id="MBELARI_LOCUS4511">
    <property type="protein sequence ID" value="MBELARI_LOCUS4511"/>
    <property type="gene ID" value="MBELARI_LOCUS4511"/>
</dbReference>
<dbReference type="AlphaFoldDB" id="A0AAF3FC53"/>
<proteinExistence type="predicted"/>
<dbReference type="PANTHER" id="PTHR10693">
    <property type="entry name" value="RAS GTPASE-ACTIVATING PROTEIN-BINDING PROTEIN"/>
    <property type="match status" value="1"/>
</dbReference>
<feature type="compositionally biased region" description="Pro residues" evidence="4">
    <location>
        <begin position="212"/>
        <end position="221"/>
    </location>
</feature>
<name>A0AAF3FC53_9BILA</name>
<dbReference type="Pfam" id="PF02136">
    <property type="entry name" value="NTF2"/>
    <property type="match status" value="1"/>
</dbReference>
<dbReference type="PROSITE" id="PS50102">
    <property type="entry name" value="RRM"/>
    <property type="match status" value="1"/>
</dbReference>
<keyword evidence="2 3" id="KW-0694">RNA-binding</keyword>
<dbReference type="InterPro" id="IPR035979">
    <property type="entry name" value="RBD_domain_sf"/>
</dbReference>
<dbReference type="GO" id="GO:0005829">
    <property type="term" value="C:cytosol"/>
    <property type="evidence" value="ECO:0007669"/>
    <property type="project" value="TreeGrafter"/>
</dbReference>
<dbReference type="GO" id="GO:0010494">
    <property type="term" value="C:cytoplasmic stress granule"/>
    <property type="evidence" value="ECO:0007669"/>
    <property type="project" value="UniProtKB-SubCell"/>
</dbReference>
<dbReference type="Gene3D" id="3.30.70.330">
    <property type="match status" value="1"/>
</dbReference>
<accession>A0AAF3FC53</accession>
<protein>
    <submittedName>
        <fullName evidence="8">Uncharacterized protein</fullName>
    </submittedName>
</protein>
<feature type="domain" description="RRM" evidence="5">
    <location>
        <begin position="249"/>
        <end position="336"/>
    </location>
</feature>
<dbReference type="InterPro" id="IPR039539">
    <property type="entry name" value="Ras_GTPase_bind_prot"/>
</dbReference>
<evidence type="ECO:0000256" key="4">
    <source>
        <dbReference type="SAM" id="MobiDB-lite"/>
    </source>
</evidence>
<feature type="compositionally biased region" description="Low complexity" evidence="4">
    <location>
        <begin position="222"/>
        <end position="245"/>
    </location>
</feature>
<feature type="domain" description="NTF2" evidence="6">
    <location>
        <begin position="15"/>
        <end position="127"/>
    </location>
</feature>
<dbReference type="PANTHER" id="PTHR10693:SF20">
    <property type="entry name" value="AT27578P"/>
    <property type="match status" value="1"/>
</dbReference>
<dbReference type="InterPro" id="IPR032710">
    <property type="entry name" value="NTF2-like_dom_sf"/>
</dbReference>
<dbReference type="InterPro" id="IPR012677">
    <property type="entry name" value="Nucleotide-bd_a/b_plait_sf"/>
</dbReference>
<keyword evidence="7" id="KW-1185">Reference proteome</keyword>
<dbReference type="InterPro" id="IPR000504">
    <property type="entry name" value="RRM_dom"/>
</dbReference>
<organism evidence="7 8">
    <name type="scientific">Mesorhabditis belari</name>
    <dbReference type="NCBI Taxonomy" id="2138241"/>
    <lineage>
        <taxon>Eukaryota</taxon>
        <taxon>Metazoa</taxon>
        <taxon>Ecdysozoa</taxon>
        <taxon>Nematoda</taxon>
        <taxon>Chromadorea</taxon>
        <taxon>Rhabditida</taxon>
        <taxon>Rhabditina</taxon>
        <taxon>Rhabditomorpha</taxon>
        <taxon>Rhabditoidea</taxon>
        <taxon>Rhabditidae</taxon>
        <taxon>Mesorhabditinae</taxon>
        <taxon>Mesorhabditis</taxon>
    </lineage>
</organism>
<dbReference type="Proteomes" id="UP000887575">
    <property type="component" value="Unassembled WGS sequence"/>
</dbReference>
<dbReference type="SUPFAM" id="SSF54928">
    <property type="entry name" value="RNA-binding domain, RBD"/>
    <property type="match status" value="1"/>
</dbReference>
<evidence type="ECO:0000256" key="3">
    <source>
        <dbReference type="PROSITE-ProRule" id="PRU00176"/>
    </source>
</evidence>
<dbReference type="GO" id="GO:0003729">
    <property type="term" value="F:mRNA binding"/>
    <property type="evidence" value="ECO:0007669"/>
    <property type="project" value="TreeGrafter"/>
</dbReference>
<evidence type="ECO:0000259" key="6">
    <source>
        <dbReference type="PROSITE" id="PS50177"/>
    </source>
</evidence>
<dbReference type="InterPro" id="IPR018222">
    <property type="entry name" value="Nuclear_transport_factor_2_euk"/>
</dbReference>
<dbReference type="Pfam" id="PF00076">
    <property type="entry name" value="RRM_1"/>
    <property type="match status" value="1"/>
</dbReference>
<dbReference type="SUPFAM" id="SSF54427">
    <property type="entry name" value="NTF2-like"/>
    <property type="match status" value="1"/>
</dbReference>
<sequence length="385" mass="42941">MDGTLSGSVPSSVDIGRAFVRQYYTMLSERPEEAFRYYGKESVLSHDGGTALGPEDIQKTIDEIAFHDSKFRIYSIQGSSTLADGIVLQVIGEISLHNAPRRKFAQTFVLGQQQAKKFYVQNDIFMYHDKAFENDGESQGAVTEQIQSTKLNGHLSQQNEPSPKKDLLANAPLKSFDDTASYVKIPQKERIEVVEEEKPKPEKPKVEQPAEAPKPPAPQVPSAPKTWATNPRQQPSQRDSSQQQDAGNRKIFVSNIIRHTNPSDTRAPAEELKKFFSTIGEVDSVHIPSKILDKSENQAAYAFLTMKTSRDAKKVIDAAVEDEGGYKTLKISVPSFGFDDVVNEDFVVDLNAEEDAEVNRATIEIAQAWKEHLFLNQRCIVGVKL</sequence>
<comment type="subcellular location">
    <subcellularLocation>
        <location evidence="1">Cytoplasm</location>
        <location evidence="1">Stress granule</location>
    </subcellularLocation>
</comment>
<evidence type="ECO:0000256" key="2">
    <source>
        <dbReference type="ARBA" id="ARBA00022884"/>
    </source>
</evidence>
<dbReference type="Gene3D" id="3.10.450.50">
    <property type="match status" value="1"/>
</dbReference>
<dbReference type="GO" id="GO:1990904">
    <property type="term" value="C:ribonucleoprotein complex"/>
    <property type="evidence" value="ECO:0007669"/>
    <property type="project" value="TreeGrafter"/>
</dbReference>
<evidence type="ECO:0000256" key="1">
    <source>
        <dbReference type="ARBA" id="ARBA00004210"/>
    </source>
</evidence>
<dbReference type="SMART" id="SM00360">
    <property type="entry name" value="RRM"/>
    <property type="match status" value="1"/>
</dbReference>
<feature type="compositionally biased region" description="Basic and acidic residues" evidence="4">
    <location>
        <begin position="193"/>
        <end position="208"/>
    </location>
</feature>
<dbReference type="CDD" id="cd00780">
    <property type="entry name" value="NTF2"/>
    <property type="match status" value="1"/>
</dbReference>
<dbReference type="CDD" id="cd00590">
    <property type="entry name" value="RRM_SF"/>
    <property type="match status" value="1"/>
</dbReference>
<reference evidence="8" key="1">
    <citation type="submission" date="2024-02" db="UniProtKB">
        <authorList>
            <consortium name="WormBaseParasite"/>
        </authorList>
    </citation>
    <scope>IDENTIFICATION</scope>
</reference>
<feature type="region of interest" description="Disordered" evidence="4">
    <location>
        <begin position="193"/>
        <end position="248"/>
    </location>
</feature>
<evidence type="ECO:0000259" key="5">
    <source>
        <dbReference type="PROSITE" id="PS50102"/>
    </source>
</evidence>
<evidence type="ECO:0000313" key="7">
    <source>
        <dbReference type="Proteomes" id="UP000887575"/>
    </source>
</evidence>
<evidence type="ECO:0000313" key="8">
    <source>
        <dbReference type="WBParaSite" id="MBELARI_LOCUS4511"/>
    </source>
</evidence>